<organism evidence="1 2">
    <name type="scientific">Schistosoma margrebowiei</name>
    <dbReference type="NCBI Taxonomy" id="48269"/>
    <lineage>
        <taxon>Eukaryota</taxon>
        <taxon>Metazoa</taxon>
        <taxon>Spiralia</taxon>
        <taxon>Lophotrochozoa</taxon>
        <taxon>Platyhelminthes</taxon>
        <taxon>Trematoda</taxon>
        <taxon>Digenea</taxon>
        <taxon>Strigeidida</taxon>
        <taxon>Schistosomatoidea</taxon>
        <taxon>Schistosomatidae</taxon>
        <taxon>Schistosoma</taxon>
    </lineage>
</organism>
<evidence type="ECO:0000313" key="2">
    <source>
        <dbReference type="Proteomes" id="UP000277204"/>
    </source>
</evidence>
<reference evidence="1 2" key="1">
    <citation type="submission" date="2018-11" db="EMBL/GenBank/DDBJ databases">
        <authorList>
            <consortium name="Pathogen Informatics"/>
        </authorList>
    </citation>
    <scope>NUCLEOTIDE SEQUENCE [LARGE SCALE GENOMIC DNA]</scope>
    <source>
        <strain evidence="1 2">Zambia</strain>
    </source>
</reference>
<name>A0A183MTN6_9TREM</name>
<keyword evidence="2" id="KW-1185">Reference proteome</keyword>
<sequence length="77" mass="8753">MVVGGSRQETFGPGFGAIRHSSARCIQLKDPKENEIRVLDFIARYNPSILYKLKDILLVEFMSQSKLDHYGVQLDVL</sequence>
<dbReference type="EMBL" id="UZAI01017960">
    <property type="protein sequence ID" value="VDP31513.1"/>
    <property type="molecule type" value="Genomic_DNA"/>
</dbReference>
<dbReference type="AlphaFoldDB" id="A0A183MTN6"/>
<accession>A0A183MTN6</accession>
<dbReference type="Proteomes" id="UP000277204">
    <property type="component" value="Unassembled WGS sequence"/>
</dbReference>
<protein>
    <submittedName>
        <fullName evidence="1">Uncharacterized protein</fullName>
    </submittedName>
</protein>
<proteinExistence type="predicted"/>
<gene>
    <name evidence="1" type="ORF">SMRZ_LOCUS19411</name>
</gene>
<evidence type="ECO:0000313" key="1">
    <source>
        <dbReference type="EMBL" id="VDP31513.1"/>
    </source>
</evidence>